<comment type="caution">
    <text evidence="2">The sequence shown here is derived from an EMBL/GenBank/DDBJ whole genome shotgun (WGS) entry which is preliminary data.</text>
</comment>
<dbReference type="RefSeq" id="WP_003373084.1">
    <property type="nucleotide sequence ID" value="NZ_JACBBA010000001.1"/>
</dbReference>
<gene>
    <name evidence="2" type="ORF">FDG31_00570</name>
</gene>
<dbReference type="Pfam" id="PF05119">
    <property type="entry name" value="Terminase_4"/>
    <property type="match status" value="1"/>
</dbReference>
<accession>A0A6B4JJE7</accession>
<dbReference type="InterPro" id="IPR006448">
    <property type="entry name" value="Phage_term_ssu_P27"/>
</dbReference>
<dbReference type="NCBIfam" id="TIGR01558">
    <property type="entry name" value="sm_term_P27"/>
    <property type="match status" value="1"/>
</dbReference>
<feature type="compositionally biased region" description="Basic and acidic residues" evidence="1">
    <location>
        <begin position="14"/>
        <end position="40"/>
    </location>
</feature>
<sequence length="153" mass="17478">MARPSMSASVTSKHLTEEERKNKVETEQKLKGNGEKIKPPKHLSKEQKKIFKYIVNELVNSEILGNLDIYVLSTCSICIDRLQEIEKLINEDIEKLNDRKLMGSRKDYQSDLFRCMSELSMTPASRAKLGNLNLQAQQNKEDPVLKEIGGDNK</sequence>
<organism evidence="2 3">
    <name type="scientific">Clostridium botulinum</name>
    <dbReference type="NCBI Taxonomy" id="1491"/>
    <lineage>
        <taxon>Bacteria</taxon>
        <taxon>Bacillati</taxon>
        <taxon>Bacillota</taxon>
        <taxon>Clostridia</taxon>
        <taxon>Eubacteriales</taxon>
        <taxon>Clostridiaceae</taxon>
        <taxon>Clostridium</taxon>
    </lineage>
</organism>
<feature type="region of interest" description="Disordered" evidence="1">
    <location>
        <begin position="1"/>
        <end position="40"/>
    </location>
</feature>
<dbReference type="EMBL" id="SXFB01000001">
    <property type="protein sequence ID" value="NFV24676.1"/>
    <property type="molecule type" value="Genomic_DNA"/>
</dbReference>
<proteinExistence type="predicted"/>
<dbReference type="AlphaFoldDB" id="A0A6B4JJE7"/>
<evidence type="ECO:0000313" key="2">
    <source>
        <dbReference type="EMBL" id="NFV24676.1"/>
    </source>
</evidence>
<evidence type="ECO:0000313" key="3">
    <source>
        <dbReference type="Proteomes" id="UP000486903"/>
    </source>
</evidence>
<reference evidence="2 3" key="1">
    <citation type="submission" date="2019-04" db="EMBL/GenBank/DDBJ databases">
        <title>Genome sequencing of Clostridium botulinum Groups I-IV and Clostridium butyricum.</title>
        <authorList>
            <person name="Brunt J."/>
            <person name="Van Vliet A.H.M."/>
            <person name="Stringer S.C."/>
            <person name="Carter A.T."/>
            <person name="Peck M.W."/>
        </authorList>
    </citation>
    <scope>NUCLEOTIDE SEQUENCE [LARGE SCALE GENOMIC DNA]</scope>
    <source>
        <strain evidence="2 3">BL81</strain>
    </source>
</reference>
<name>A0A6B4JJE7_CLOBO</name>
<feature type="compositionally biased region" description="Polar residues" evidence="1">
    <location>
        <begin position="1"/>
        <end position="13"/>
    </location>
</feature>
<dbReference type="Proteomes" id="UP000486903">
    <property type="component" value="Unassembled WGS sequence"/>
</dbReference>
<protein>
    <submittedName>
        <fullName evidence="2">Phage terminase small subunit P27 family</fullName>
    </submittedName>
</protein>
<evidence type="ECO:0000256" key="1">
    <source>
        <dbReference type="SAM" id="MobiDB-lite"/>
    </source>
</evidence>